<evidence type="ECO:0000313" key="3">
    <source>
        <dbReference type="Proteomes" id="UP000777784"/>
    </source>
</evidence>
<dbReference type="Proteomes" id="UP000777784">
    <property type="component" value="Unassembled WGS sequence"/>
</dbReference>
<organism evidence="2 3">
    <name type="scientific">Eiseniibacteriota bacterium</name>
    <dbReference type="NCBI Taxonomy" id="2212470"/>
    <lineage>
        <taxon>Bacteria</taxon>
        <taxon>Candidatus Eiseniibacteriota</taxon>
    </lineage>
</organism>
<evidence type="ECO:0000313" key="2">
    <source>
        <dbReference type="EMBL" id="MBU2691564.1"/>
    </source>
</evidence>
<dbReference type="Pfam" id="PF10518">
    <property type="entry name" value="TAT_signal"/>
    <property type="match status" value="1"/>
</dbReference>
<protein>
    <submittedName>
        <fullName evidence="2">DUF362 domain-containing protein</fullName>
    </submittedName>
</protein>
<dbReference type="AlphaFoldDB" id="A0A948S0G8"/>
<reference evidence="2" key="1">
    <citation type="submission" date="2021-05" db="EMBL/GenBank/DDBJ databases">
        <title>Energy efficiency and biological interactions define the core microbiome of deep oligotrophic groundwater.</title>
        <authorList>
            <person name="Mehrshad M."/>
            <person name="Lopez-Fernandez M."/>
            <person name="Bell E."/>
            <person name="Bernier-Latmani R."/>
            <person name="Bertilsson S."/>
            <person name="Dopson M."/>
        </authorList>
    </citation>
    <scope>NUCLEOTIDE SEQUENCE</scope>
    <source>
        <strain evidence="2">Modern_marine.mb.64</strain>
    </source>
</reference>
<comment type="caution">
    <text evidence="2">The sequence shown here is derived from an EMBL/GenBank/DDBJ whole genome shotgun (WGS) entry which is preliminary data.</text>
</comment>
<name>A0A948S0G8_UNCEI</name>
<dbReference type="InterPro" id="IPR006311">
    <property type="entry name" value="TAT_signal"/>
</dbReference>
<feature type="domain" description="DUF362" evidence="1">
    <location>
        <begin position="252"/>
        <end position="350"/>
    </location>
</feature>
<sequence length="396" mass="43421">MESRFHVNRRNFLRAGGVVGAGLVLGTPDLWAEDKSEQQPPPKPKTNIDDAMAIPRTATSMPGPFPGRVVEIHDPQAMPDSKPAADVIHAMFEKGLTTLTAKDPAGSFNLLFTKDDIIGLKINPTGGKLNSTQLDLVDAVIQWLSDNGVPKKNIIIWDRFESMLGEAGYTPERFPGVGLAGLHIMDDAAAMGEKDDDSGWLGADGKHLSAKDFDMNVYYWADIEAPQDNAYLNQHVFNGKESYFGNLLTKKLTKIINMPVFKNTGNGITVATKNIGYGAICNTGRLHRPLFFDVCTEVCAFPVIRDKMVLNITDGLLGQYDGGPMPNAAFVYANNTLLFSTDAFAMDMICQQNMVAKRKSMGIQVNENPMFTDYLTYGEKLGLGVADPEKIEHIRV</sequence>
<proteinExistence type="predicted"/>
<accession>A0A948S0G8</accession>
<dbReference type="NCBIfam" id="TIGR01409">
    <property type="entry name" value="TAT_signal_seq"/>
    <property type="match status" value="1"/>
</dbReference>
<dbReference type="PROSITE" id="PS51318">
    <property type="entry name" value="TAT"/>
    <property type="match status" value="1"/>
</dbReference>
<dbReference type="Pfam" id="PF04015">
    <property type="entry name" value="DUF362"/>
    <property type="match status" value="1"/>
</dbReference>
<dbReference type="InterPro" id="IPR019546">
    <property type="entry name" value="TAT_signal_bac_arc"/>
</dbReference>
<dbReference type="InterPro" id="IPR007160">
    <property type="entry name" value="DUF362"/>
</dbReference>
<gene>
    <name evidence="2" type="ORF">KJ970_11610</name>
</gene>
<dbReference type="EMBL" id="JAHJDP010000065">
    <property type="protein sequence ID" value="MBU2691564.1"/>
    <property type="molecule type" value="Genomic_DNA"/>
</dbReference>
<evidence type="ECO:0000259" key="1">
    <source>
        <dbReference type="Pfam" id="PF04015"/>
    </source>
</evidence>